<feature type="non-terminal residue" evidence="1">
    <location>
        <position position="394"/>
    </location>
</feature>
<dbReference type="AlphaFoldDB" id="A0A9W8IXK2"/>
<evidence type="ECO:0008006" key="3">
    <source>
        <dbReference type="Google" id="ProtNLM"/>
    </source>
</evidence>
<reference evidence="1" key="1">
    <citation type="submission" date="2022-06" db="EMBL/GenBank/DDBJ databases">
        <title>Genome Sequence of Candolleomyces eurysporus.</title>
        <authorList>
            <person name="Buettner E."/>
        </authorList>
    </citation>
    <scope>NUCLEOTIDE SEQUENCE</scope>
    <source>
        <strain evidence="1">VTCC 930004</strain>
    </source>
</reference>
<evidence type="ECO:0000313" key="2">
    <source>
        <dbReference type="Proteomes" id="UP001140091"/>
    </source>
</evidence>
<dbReference type="OrthoDB" id="3065857at2759"/>
<evidence type="ECO:0000313" key="1">
    <source>
        <dbReference type="EMBL" id="KAJ2923659.1"/>
    </source>
</evidence>
<organism evidence="1 2">
    <name type="scientific">Candolleomyces eurysporus</name>
    <dbReference type="NCBI Taxonomy" id="2828524"/>
    <lineage>
        <taxon>Eukaryota</taxon>
        <taxon>Fungi</taxon>
        <taxon>Dikarya</taxon>
        <taxon>Basidiomycota</taxon>
        <taxon>Agaricomycotina</taxon>
        <taxon>Agaricomycetes</taxon>
        <taxon>Agaricomycetidae</taxon>
        <taxon>Agaricales</taxon>
        <taxon>Agaricineae</taxon>
        <taxon>Psathyrellaceae</taxon>
        <taxon>Candolleomyces</taxon>
    </lineage>
</organism>
<sequence>MLGGASAFIDWRLVRNQKLNTLPSEALRMEVPAHSESAIVEVKPLPQSEAKGFSSGKENYVYLLYQGLGVPSHKACIGDLYLQQETSHLWHWVPSWPFACIPLPPQKDILANELLLHLTHRWVNGPSSLSSVQREKGEKILQALGRKAAHSNVPWLMWQNTRSSTCVALGSAKLVRKGEEPCTLLLLHDFKGASVPIRFGDSLSGCFFDGVEWPDFLEQRDQLRAGHNLKNSEPIFSAIDIPSTKKGFRLCRYSLKPFEDEKECTVAPLSSAWTLPGYITLPHMDEPVTGLYTIHWKGDKLWILCPATQENMKKMEDMRLSMPNLDATLSLVETLEGLKIMFLTQDEYMEFSFYLLPNVIHTCLSFTECCHSGSYIHSFKFISQVQSIVDWELE</sequence>
<dbReference type="EMBL" id="JANBPK010001299">
    <property type="protein sequence ID" value="KAJ2923659.1"/>
    <property type="molecule type" value="Genomic_DNA"/>
</dbReference>
<accession>A0A9W8IXK2</accession>
<dbReference type="Proteomes" id="UP001140091">
    <property type="component" value="Unassembled WGS sequence"/>
</dbReference>
<comment type="caution">
    <text evidence="1">The sequence shown here is derived from an EMBL/GenBank/DDBJ whole genome shotgun (WGS) entry which is preliminary data.</text>
</comment>
<keyword evidence="2" id="KW-1185">Reference proteome</keyword>
<proteinExistence type="predicted"/>
<name>A0A9W8IXK2_9AGAR</name>
<protein>
    <recommendedName>
        <fullName evidence="3">JmjC domain-containing protein</fullName>
    </recommendedName>
</protein>
<gene>
    <name evidence="1" type="ORF">H1R20_g13434</name>
</gene>